<dbReference type="InterPro" id="IPR047868">
    <property type="entry name" value="Ribosomal_L34e_arc-type"/>
</dbReference>
<evidence type="ECO:0000256" key="1">
    <source>
        <dbReference type="ARBA" id="ARBA00009875"/>
    </source>
</evidence>
<accession>A0A147JUF9</accession>
<dbReference type="Proteomes" id="UP000074294">
    <property type="component" value="Unassembled WGS sequence"/>
</dbReference>
<evidence type="ECO:0000256" key="2">
    <source>
        <dbReference type="ARBA" id="ARBA00022980"/>
    </source>
</evidence>
<dbReference type="Gene3D" id="6.20.340.10">
    <property type="match status" value="1"/>
</dbReference>
<dbReference type="AlphaFoldDB" id="A0A147JUF9"/>
<dbReference type="PRINTS" id="PR01250">
    <property type="entry name" value="RIBOSOMALL34"/>
</dbReference>
<comment type="similarity">
    <text evidence="1 4">Belongs to the eukaryotic ribosomal protein eL34 family.</text>
</comment>
<dbReference type="STRING" id="1776334.APZ16_05420"/>
<sequence>MPARRHRSRTYKKKQVRTPGGRVARHYKEKRKGGAVCALCGRPLGGVPRISGGRIGSLPRSSRKPNRPFAGYFCVACSRRVLLEKVRA</sequence>
<evidence type="ECO:0000313" key="7">
    <source>
        <dbReference type="Proteomes" id="UP000074294"/>
    </source>
</evidence>
<protein>
    <recommendedName>
        <fullName evidence="4">Large ribosomal subunit protein eL34</fullName>
    </recommendedName>
</protein>
<evidence type="ECO:0000256" key="4">
    <source>
        <dbReference type="HAMAP-Rule" id="MF_00349"/>
    </source>
</evidence>
<dbReference type="GO" id="GO:0003735">
    <property type="term" value="F:structural constituent of ribosome"/>
    <property type="evidence" value="ECO:0007669"/>
    <property type="project" value="InterPro"/>
</dbReference>
<dbReference type="GO" id="GO:1990904">
    <property type="term" value="C:ribonucleoprotein complex"/>
    <property type="evidence" value="ECO:0007669"/>
    <property type="project" value="UniProtKB-KW"/>
</dbReference>
<evidence type="ECO:0000256" key="3">
    <source>
        <dbReference type="ARBA" id="ARBA00023274"/>
    </source>
</evidence>
<dbReference type="InterPro" id="IPR038562">
    <property type="entry name" value="Ribosomal_eL34_C_sf"/>
</dbReference>
<keyword evidence="3 4" id="KW-0687">Ribonucleoprotein</keyword>
<comment type="caution">
    <text evidence="6">The sequence shown here is derived from an EMBL/GenBank/DDBJ whole genome shotgun (WGS) entry which is preliminary data.</text>
</comment>
<reference evidence="6 7" key="1">
    <citation type="journal article" date="2016" name="Nat. Microbiol.">
        <title>Genomic inference of the metabolism of cosmopolitan subsurface Archaea, Hadesarchaea.</title>
        <authorList>
            <person name="Baker B.J."/>
            <person name="Saw J.H."/>
            <person name="Lind A.E."/>
            <person name="Lazar C.S."/>
            <person name="Hinrichs K.-U."/>
            <person name="Teske A.P."/>
            <person name="Ettema T.J."/>
        </authorList>
    </citation>
    <scope>NUCLEOTIDE SEQUENCE [LARGE SCALE GENOMIC DNA]</scope>
</reference>
<dbReference type="Pfam" id="PF01199">
    <property type="entry name" value="Ribosomal_L34e"/>
    <property type="match status" value="1"/>
</dbReference>
<feature type="compositionally biased region" description="Basic residues" evidence="5">
    <location>
        <begin position="1"/>
        <end position="16"/>
    </location>
</feature>
<feature type="region of interest" description="Disordered" evidence="5">
    <location>
        <begin position="1"/>
        <end position="27"/>
    </location>
</feature>
<dbReference type="HAMAP" id="MF_00349">
    <property type="entry name" value="Ribosomal_eL34"/>
    <property type="match status" value="1"/>
</dbReference>
<evidence type="ECO:0000256" key="5">
    <source>
        <dbReference type="SAM" id="MobiDB-lite"/>
    </source>
</evidence>
<name>A0A147JUF9_HADYE</name>
<dbReference type="InterPro" id="IPR008195">
    <property type="entry name" value="Ribosomal_eL34"/>
</dbReference>
<evidence type="ECO:0000313" key="6">
    <source>
        <dbReference type="EMBL" id="KUO40060.1"/>
    </source>
</evidence>
<proteinExistence type="inferred from homology"/>
<keyword evidence="2 4" id="KW-0689">Ribosomal protein</keyword>
<organism evidence="6 7">
    <name type="scientific">Hadarchaeum yellowstonense</name>
    <dbReference type="NCBI Taxonomy" id="1776334"/>
    <lineage>
        <taxon>Archaea</taxon>
        <taxon>Methanobacteriati</taxon>
        <taxon>Candidatus Hadarchaeota</taxon>
        <taxon>Candidatus Hadarchaeia</taxon>
        <taxon>Candidatus Hadarchaeales</taxon>
        <taxon>Candidatus Hadarchaeaceae</taxon>
        <taxon>Candidatus Hadarchaeum</taxon>
    </lineage>
</organism>
<dbReference type="EMBL" id="LQMQ01000049">
    <property type="protein sequence ID" value="KUO40060.1"/>
    <property type="molecule type" value="Genomic_DNA"/>
</dbReference>
<gene>
    <name evidence="4" type="primary">rpl34e</name>
    <name evidence="6" type="ORF">APZ16_05420</name>
</gene>
<dbReference type="GO" id="GO:0006412">
    <property type="term" value="P:translation"/>
    <property type="evidence" value="ECO:0007669"/>
    <property type="project" value="UniProtKB-UniRule"/>
</dbReference>
<dbReference type="GO" id="GO:0005840">
    <property type="term" value="C:ribosome"/>
    <property type="evidence" value="ECO:0007669"/>
    <property type="project" value="UniProtKB-KW"/>
</dbReference>